<dbReference type="EMBL" id="PJEX01000324">
    <property type="protein sequence ID" value="TKW51252.1"/>
    <property type="molecule type" value="Genomic_DNA"/>
</dbReference>
<accession>A0A4U6X702</accession>
<gene>
    <name evidence="1" type="ORF">CTA1_1394</name>
</gene>
<proteinExistence type="predicted"/>
<dbReference type="AlphaFoldDB" id="A0A4U6X702"/>
<sequence>MQWPRERTIRRAFVFWGGPVSHPHSRKSSYRMNPLAERGRPRCPIFKPLNFPFVDKHAVPITGTISIEIFTAHNLIRAPTVNR</sequence>
<protein>
    <submittedName>
        <fullName evidence="1">Uncharacterized protein</fullName>
    </submittedName>
</protein>
<dbReference type="Proteomes" id="UP000310108">
    <property type="component" value="Unassembled WGS sequence"/>
</dbReference>
<name>A0A4U6X702_9PEZI</name>
<evidence type="ECO:0000313" key="1">
    <source>
        <dbReference type="EMBL" id="TKW51252.1"/>
    </source>
</evidence>
<keyword evidence="2" id="KW-1185">Reference proteome</keyword>
<evidence type="ECO:0000313" key="2">
    <source>
        <dbReference type="Proteomes" id="UP000310108"/>
    </source>
</evidence>
<organism evidence="1 2">
    <name type="scientific">Colletotrichum tanaceti</name>
    <dbReference type="NCBI Taxonomy" id="1306861"/>
    <lineage>
        <taxon>Eukaryota</taxon>
        <taxon>Fungi</taxon>
        <taxon>Dikarya</taxon>
        <taxon>Ascomycota</taxon>
        <taxon>Pezizomycotina</taxon>
        <taxon>Sordariomycetes</taxon>
        <taxon>Hypocreomycetidae</taxon>
        <taxon>Glomerellales</taxon>
        <taxon>Glomerellaceae</taxon>
        <taxon>Colletotrichum</taxon>
        <taxon>Colletotrichum destructivum species complex</taxon>
    </lineage>
</organism>
<comment type="caution">
    <text evidence="1">The sequence shown here is derived from an EMBL/GenBank/DDBJ whole genome shotgun (WGS) entry which is preliminary data.</text>
</comment>
<reference evidence="1 2" key="1">
    <citation type="journal article" date="2019" name="PLoS ONE">
        <title>Comparative genome analysis indicates high evolutionary potential of pathogenicity genes in Colletotrichum tanaceti.</title>
        <authorList>
            <person name="Lelwala R.V."/>
            <person name="Korhonen P.K."/>
            <person name="Young N.D."/>
            <person name="Scott J.B."/>
            <person name="Ades P.A."/>
            <person name="Gasser R.B."/>
            <person name="Taylor P.W.J."/>
        </authorList>
    </citation>
    <scope>NUCLEOTIDE SEQUENCE [LARGE SCALE GENOMIC DNA]</scope>
    <source>
        <strain evidence="1">BRIP57314</strain>
    </source>
</reference>